<dbReference type="AlphaFoldDB" id="A0A4Y4CWW8"/>
<dbReference type="RefSeq" id="WP_141352421.1">
    <property type="nucleotide sequence ID" value="NZ_BJNV01000039.1"/>
</dbReference>
<accession>A0A4Y4CWW8</accession>
<name>A0A4Y4CWW8_ZOORA</name>
<feature type="region of interest" description="Disordered" evidence="1">
    <location>
        <begin position="232"/>
        <end position="256"/>
    </location>
</feature>
<organism evidence="2 3">
    <name type="scientific">Zoogloea ramigera</name>
    <dbReference type="NCBI Taxonomy" id="350"/>
    <lineage>
        <taxon>Bacteria</taxon>
        <taxon>Pseudomonadati</taxon>
        <taxon>Pseudomonadota</taxon>
        <taxon>Betaproteobacteria</taxon>
        <taxon>Rhodocyclales</taxon>
        <taxon>Zoogloeaceae</taxon>
        <taxon>Zoogloea</taxon>
    </lineage>
</organism>
<dbReference type="EMBL" id="BJNV01000039">
    <property type="protein sequence ID" value="GEC96269.1"/>
    <property type="molecule type" value="Genomic_DNA"/>
</dbReference>
<proteinExistence type="predicted"/>
<dbReference type="Proteomes" id="UP000318422">
    <property type="component" value="Unassembled WGS sequence"/>
</dbReference>
<comment type="caution">
    <text evidence="2">The sequence shown here is derived from an EMBL/GenBank/DDBJ whole genome shotgun (WGS) entry which is preliminary data.</text>
</comment>
<evidence type="ECO:0000256" key="1">
    <source>
        <dbReference type="SAM" id="MobiDB-lite"/>
    </source>
</evidence>
<feature type="compositionally biased region" description="Low complexity" evidence="1">
    <location>
        <begin position="232"/>
        <end position="242"/>
    </location>
</feature>
<evidence type="ECO:0000313" key="2">
    <source>
        <dbReference type="EMBL" id="GEC96269.1"/>
    </source>
</evidence>
<dbReference type="OrthoDB" id="9178541at2"/>
<gene>
    <name evidence="2" type="ORF">ZRA01_23420</name>
</gene>
<keyword evidence="3" id="KW-1185">Reference proteome</keyword>
<evidence type="ECO:0000313" key="3">
    <source>
        <dbReference type="Proteomes" id="UP000318422"/>
    </source>
</evidence>
<sequence>MNDLIIKQTHALIQAGEIAEAEANLVVIAEQEGDHALVEVLDEMAPKDVLAVMREFDASKESIINLVVSPEQFVQAIVLERQYGEPLERYVPRLRNTMNAVMHRNPGACAEALECLAEHDEGVRVLADYFTDHYDSLQALAYHGVFEAELDLEKAFAPKSAITWDSERVDELDQGLEIGDAIEMVRVRIPRSEVADGDWMETAWVLRHEFPDTFELMIIEIQDRLRRAAEAAAAPVADAAEPGVPRLDEDDDESAI</sequence>
<reference evidence="2 3" key="1">
    <citation type="submission" date="2019-06" db="EMBL/GenBank/DDBJ databases">
        <title>Whole genome shotgun sequence of Zoogloea ramigera NBRC 15342.</title>
        <authorList>
            <person name="Hosoyama A."/>
            <person name="Uohara A."/>
            <person name="Ohji S."/>
            <person name="Ichikawa N."/>
        </authorList>
    </citation>
    <scope>NUCLEOTIDE SEQUENCE [LARGE SCALE GENOMIC DNA]</scope>
    <source>
        <strain evidence="2 3">NBRC 15342</strain>
    </source>
</reference>
<protein>
    <submittedName>
        <fullName evidence="2">Uncharacterized protein</fullName>
    </submittedName>
</protein>